<dbReference type="EMBL" id="JBHSYQ010000001">
    <property type="protein sequence ID" value="MFC6996000.1"/>
    <property type="molecule type" value="Genomic_DNA"/>
</dbReference>
<organism evidence="5 6">
    <name type="scientific">Rufibacter roseus</name>
    <dbReference type="NCBI Taxonomy" id="1567108"/>
    <lineage>
        <taxon>Bacteria</taxon>
        <taxon>Pseudomonadati</taxon>
        <taxon>Bacteroidota</taxon>
        <taxon>Cytophagia</taxon>
        <taxon>Cytophagales</taxon>
        <taxon>Hymenobacteraceae</taxon>
        <taxon>Rufibacter</taxon>
    </lineage>
</organism>
<dbReference type="PANTHER" id="PTHR12283">
    <property type="entry name" value="GLUTAMINYL-PEPTIDE CYCLOTRANSFERASE"/>
    <property type="match status" value="1"/>
</dbReference>
<dbReference type="PROSITE" id="PS51257">
    <property type="entry name" value="PROKAR_LIPOPROTEIN"/>
    <property type="match status" value="1"/>
</dbReference>
<keyword evidence="3" id="KW-0732">Signal</keyword>
<dbReference type="PANTHER" id="PTHR12283:SF6">
    <property type="entry name" value="GLUTAMINYL-PEPTIDE CYCLOTRANSFERASE-RELATED"/>
    <property type="match status" value="1"/>
</dbReference>
<dbReference type="Proteomes" id="UP001596405">
    <property type="component" value="Unassembled WGS sequence"/>
</dbReference>
<dbReference type="InterPro" id="IPR007484">
    <property type="entry name" value="Peptidase_M28"/>
</dbReference>
<accession>A0ABW2DG77</accession>
<feature type="signal peptide" evidence="3">
    <location>
        <begin position="1"/>
        <end position="20"/>
    </location>
</feature>
<feature type="chain" id="PRO_5045142734" evidence="3">
    <location>
        <begin position="21"/>
        <end position="338"/>
    </location>
</feature>
<gene>
    <name evidence="5" type="ORF">ACFQHR_00105</name>
</gene>
<evidence type="ECO:0000256" key="2">
    <source>
        <dbReference type="ARBA" id="ARBA00023315"/>
    </source>
</evidence>
<dbReference type="Pfam" id="PF04389">
    <property type="entry name" value="Peptidase_M28"/>
    <property type="match status" value="1"/>
</dbReference>
<reference evidence="6" key="1">
    <citation type="journal article" date="2019" name="Int. J. Syst. Evol. Microbiol.">
        <title>The Global Catalogue of Microorganisms (GCM) 10K type strain sequencing project: providing services to taxonomists for standard genome sequencing and annotation.</title>
        <authorList>
            <consortium name="The Broad Institute Genomics Platform"/>
            <consortium name="The Broad Institute Genome Sequencing Center for Infectious Disease"/>
            <person name="Wu L."/>
            <person name="Ma J."/>
        </authorList>
    </citation>
    <scope>NUCLEOTIDE SEQUENCE [LARGE SCALE GENOMIC DNA]</scope>
    <source>
        <strain evidence="6">CGMCC 4.7393</strain>
    </source>
</reference>
<keyword evidence="1" id="KW-0808">Transferase</keyword>
<evidence type="ECO:0000259" key="4">
    <source>
        <dbReference type="Pfam" id="PF04389"/>
    </source>
</evidence>
<dbReference type="RefSeq" id="WP_066624762.1">
    <property type="nucleotide sequence ID" value="NZ_JBHSYQ010000001.1"/>
</dbReference>
<keyword evidence="6" id="KW-1185">Reference proteome</keyword>
<dbReference type="SUPFAM" id="SSF53187">
    <property type="entry name" value="Zn-dependent exopeptidases"/>
    <property type="match status" value="1"/>
</dbReference>
<comment type="caution">
    <text evidence="5">The sequence shown here is derived from an EMBL/GenBank/DDBJ whole genome shotgun (WGS) entry which is preliminary data.</text>
</comment>
<evidence type="ECO:0000313" key="6">
    <source>
        <dbReference type="Proteomes" id="UP001596405"/>
    </source>
</evidence>
<proteinExistence type="predicted"/>
<dbReference type="Gene3D" id="3.40.630.10">
    <property type="entry name" value="Zn peptidases"/>
    <property type="match status" value="1"/>
</dbReference>
<evidence type="ECO:0000256" key="3">
    <source>
        <dbReference type="SAM" id="SignalP"/>
    </source>
</evidence>
<sequence>MKNNMLSLVCGWLLIVGLSACDKNGKTETSTTAPSAATEAPAVNVPSFNADSAFQFVVKQVEFGPRVPNTQAHRAAGDYLIEKLKSYGGNVLVQSFKAKAYNGTMLNLRNIMGQFNPKASKRILLAAHWDTRHVADKDEQNPNQPIDGANDGASGVAVLLEIARQLQADPLQGDVGVDIMFFDGEDYGQPDSSEDPYQPDSWCLGSQYWGQNLMPQGYRANYGILLDMVGAKNSRFFREETSRMYARDVVDKVWRAANQLGYSDYFVPQNSPGITDDHTYVIQHTNIRMIDIIAHDPSSPDGYFGPYHHRHTDNIDIIDKNTLKAVGQTVLRVVYSEQ</sequence>
<keyword evidence="2" id="KW-0012">Acyltransferase</keyword>
<evidence type="ECO:0000256" key="1">
    <source>
        <dbReference type="ARBA" id="ARBA00022679"/>
    </source>
</evidence>
<dbReference type="InterPro" id="IPR040234">
    <property type="entry name" value="QC/QCL"/>
</dbReference>
<evidence type="ECO:0000313" key="5">
    <source>
        <dbReference type="EMBL" id="MFC6996000.1"/>
    </source>
</evidence>
<feature type="domain" description="Peptidase M28" evidence="4">
    <location>
        <begin position="110"/>
        <end position="333"/>
    </location>
</feature>
<name>A0ABW2DG77_9BACT</name>
<protein>
    <submittedName>
        <fullName evidence="5">M28 family peptidase</fullName>
    </submittedName>
</protein>